<dbReference type="SUPFAM" id="SSF50978">
    <property type="entry name" value="WD40 repeat-like"/>
    <property type="match status" value="1"/>
</dbReference>
<dbReference type="Proteomes" id="UP000266196">
    <property type="component" value="Unassembled WGS sequence"/>
</dbReference>
<dbReference type="Gene3D" id="2.130.10.10">
    <property type="entry name" value="YVTN repeat-like/Quinoprotein amine dehydrogenase"/>
    <property type="match status" value="1"/>
</dbReference>
<dbReference type="InterPro" id="IPR036322">
    <property type="entry name" value="WD40_repeat_dom_sf"/>
</dbReference>
<dbReference type="VEuPathDB" id="FungiDB:H257_16061"/>
<evidence type="ECO:0000313" key="3">
    <source>
        <dbReference type="Proteomes" id="UP000266196"/>
    </source>
</evidence>
<dbReference type="InterPro" id="IPR024764">
    <property type="entry name" value="TFIIIC_Znf"/>
</dbReference>
<sequence>MISTYLNKDLSRFLLHPPFLTRYFLPLPAKDTNVPEPPTLDGVHEDGLDAHGTTTYRILNEQARKQSSNPREISLTKGEASMTFTAAVWGSAPNMSCAIATLTSSGQVGVYYPSTLDLQWKEVVSVSSLLKRHVAANSWSHVTAAIEAHNATDLLFTVPLPRFPQQQKNKASINAAFDAKRQKLSASFVDKVELQSVTTLAWSTATYDPTTGASMSYVALCGKRLSTVWQYEHNYAGTDGLFTSRLDESPVATAVTGVYGWPTCSAWMLMETDAIVVGTSSGNVLMMRLTRQEGSGGRMALEVERVLRTPQLQPVYALHYSLSRVCVASGNTITVWPIGGDEGAPLTWQAHSHNISCLDVDHCEDHVLFSSSSDGCDTTYARLSSGLEFFAAPNARNATVLANSLEAHSSIDSLGDILSYCHAELSTFHAKRAEDGGGVWSAADAKASNDDNDLGQPLYHSFCSILEAKYTDQCQAAALSSDPPPPPMYLQVAYQVVVNMPGTSSAKEADAARLQQRIMAYWCDSVLRCRASTTVHQSRRHTGKAALSTLLMADFLGLVSISPANPHLAALVTSVYATYGTASDKKRSVAEAHPEDLPVRETCGLCAAPVPLTARVLEPVCDNGHALERCFRTLVVIDSAAAVLWKCMVCEAFATGRDKDDNEDDGNGQPQFPVLVCRLCGSYCQRIEY</sequence>
<dbReference type="InterPro" id="IPR015943">
    <property type="entry name" value="WD40/YVTN_repeat-like_dom_sf"/>
</dbReference>
<feature type="domain" description="Transcription factor IIIC putative zinc-finger" evidence="1">
    <location>
        <begin position="595"/>
        <end position="670"/>
    </location>
</feature>
<dbReference type="PANTHER" id="PTHR15496:SF2">
    <property type="entry name" value="GENERAL TRANSCRIPTION FACTOR 3C POLYPEPTIDE 4"/>
    <property type="match status" value="1"/>
</dbReference>
<dbReference type="GO" id="GO:0004402">
    <property type="term" value="F:histone acetyltransferase activity"/>
    <property type="evidence" value="ECO:0007669"/>
    <property type="project" value="InterPro"/>
</dbReference>
<dbReference type="GO" id="GO:0000127">
    <property type="term" value="C:transcription factor TFIIIC complex"/>
    <property type="evidence" value="ECO:0007669"/>
    <property type="project" value="InterPro"/>
</dbReference>
<dbReference type="Pfam" id="PF12660">
    <property type="entry name" value="zf-TFIIIC"/>
    <property type="match status" value="1"/>
</dbReference>
<dbReference type="AlphaFoldDB" id="A0A397FEF2"/>
<reference evidence="2 3" key="1">
    <citation type="submission" date="2018-08" db="EMBL/GenBank/DDBJ databases">
        <title>Aphanomyces genome sequencing and annotation.</title>
        <authorList>
            <person name="Minardi D."/>
            <person name="Oidtmann B."/>
            <person name="Van Der Giezen M."/>
            <person name="Studholme D.J."/>
        </authorList>
    </citation>
    <scope>NUCLEOTIDE SEQUENCE [LARGE SCALE GENOMIC DNA]</scope>
    <source>
        <strain evidence="2 3">197901</strain>
    </source>
</reference>
<evidence type="ECO:0000313" key="2">
    <source>
        <dbReference type="EMBL" id="RHZ19143.1"/>
    </source>
</evidence>
<name>A0A397FEF2_APHAT</name>
<dbReference type="PANTHER" id="PTHR15496">
    <property type="entry name" value="GENERAL TRANSCRIPTION FACTOR 3C POLYPEPTIDE 4 FAMILY"/>
    <property type="match status" value="1"/>
</dbReference>
<organism evidence="2 3">
    <name type="scientific">Aphanomyces astaci</name>
    <name type="common">Crayfish plague agent</name>
    <dbReference type="NCBI Taxonomy" id="112090"/>
    <lineage>
        <taxon>Eukaryota</taxon>
        <taxon>Sar</taxon>
        <taxon>Stramenopiles</taxon>
        <taxon>Oomycota</taxon>
        <taxon>Saprolegniomycetes</taxon>
        <taxon>Saprolegniales</taxon>
        <taxon>Verrucalvaceae</taxon>
        <taxon>Aphanomyces</taxon>
    </lineage>
</organism>
<dbReference type="EMBL" id="QUTE01009380">
    <property type="protein sequence ID" value="RHZ19143.1"/>
    <property type="molecule type" value="Genomic_DNA"/>
</dbReference>
<protein>
    <recommendedName>
        <fullName evidence="1">Transcription factor IIIC putative zinc-finger domain-containing protein</fullName>
    </recommendedName>
</protein>
<comment type="caution">
    <text evidence="2">The sequence shown here is derived from an EMBL/GenBank/DDBJ whole genome shotgun (WGS) entry which is preliminary data.</text>
</comment>
<dbReference type="GO" id="GO:0006384">
    <property type="term" value="P:transcription initiation at RNA polymerase III promoter"/>
    <property type="evidence" value="ECO:0007669"/>
    <property type="project" value="InterPro"/>
</dbReference>
<proteinExistence type="predicted"/>
<gene>
    <name evidence="2" type="ORF">DYB31_006461</name>
</gene>
<evidence type="ECO:0000259" key="1">
    <source>
        <dbReference type="Pfam" id="PF12660"/>
    </source>
</evidence>
<dbReference type="InterPro" id="IPR044230">
    <property type="entry name" value="GTF3C4"/>
</dbReference>
<accession>A0A397FEF2</accession>